<dbReference type="RefSeq" id="WP_057798290.1">
    <property type="nucleotide sequence ID" value="NZ_BJZZ01000005.1"/>
</dbReference>
<feature type="transmembrane region" description="Helical" evidence="7">
    <location>
        <begin position="735"/>
        <end position="755"/>
    </location>
</feature>
<evidence type="ECO:0000259" key="8">
    <source>
        <dbReference type="Pfam" id="PF03176"/>
    </source>
</evidence>
<evidence type="ECO:0000313" key="10">
    <source>
        <dbReference type="Proteomes" id="UP000051249"/>
    </source>
</evidence>
<dbReference type="SUPFAM" id="SSF82866">
    <property type="entry name" value="Multidrug efflux transporter AcrB transmembrane domain"/>
    <property type="match status" value="1"/>
</dbReference>
<feature type="transmembrane region" description="Helical" evidence="7">
    <location>
        <begin position="864"/>
        <end position="888"/>
    </location>
</feature>
<feature type="transmembrane region" description="Helical" evidence="7">
    <location>
        <begin position="230"/>
        <end position="250"/>
    </location>
</feature>
<feature type="transmembrane region" description="Helical" evidence="7">
    <location>
        <begin position="197"/>
        <end position="218"/>
    </location>
</feature>
<evidence type="ECO:0000256" key="5">
    <source>
        <dbReference type="ARBA" id="ARBA00022989"/>
    </source>
</evidence>
<keyword evidence="10" id="KW-1185">Reference proteome</keyword>
<evidence type="ECO:0000256" key="2">
    <source>
        <dbReference type="ARBA" id="ARBA00010157"/>
    </source>
</evidence>
<feature type="transmembrane region" description="Helical" evidence="7">
    <location>
        <begin position="303"/>
        <end position="326"/>
    </location>
</feature>
<dbReference type="Pfam" id="PF03176">
    <property type="entry name" value="MMPL"/>
    <property type="match status" value="2"/>
</dbReference>
<dbReference type="GO" id="GO:0005886">
    <property type="term" value="C:plasma membrane"/>
    <property type="evidence" value="ECO:0007669"/>
    <property type="project" value="UniProtKB-SubCell"/>
</dbReference>
<protein>
    <recommendedName>
        <fullName evidence="8">Membrane transport protein MMPL domain-containing protein</fullName>
    </recommendedName>
</protein>
<proteinExistence type="inferred from homology"/>
<feature type="transmembrane region" description="Helical" evidence="7">
    <location>
        <begin position="6"/>
        <end position="26"/>
    </location>
</feature>
<reference evidence="9 10" key="1">
    <citation type="journal article" date="2015" name="Genome Announc.">
        <title>Expanding the biotechnology potential of lactobacilli through comparative genomics of 213 strains and associated genera.</title>
        <authorList>
            <person name="Sun Z."/>
            <person name="Harris H.M."/>
            <person name="McCann A."/>
            <person name="Guo C."/>
            <person name="Argimon S."/>
            <person name="Zhang W."/>
            <person name="Yang X."/>
            <person name="Jeffery I.B."/>
            <person name="Cooney J.C."/>
            <person name="Kagawa T.F."/>
            <person name="Liu W."/>
            <person name="Song Y."/>
            <person name="Salvetti E."/>
            <person name="Wrobel A."/>
            <person name="Rasinkangas P."/>
            <person name="Parkhill J."/>
            <person name="Rea M.C."/>
            <person name="O'Sullivan O."/>
            <person name="Ritari J."/>
            <person name="Douillard F.P."/>
            <person name="Paul Ross R."/>
            <person name="Yang R."/>
            <person name="Briner A.E."/>
            <person name="Felis G.E."/>
            <person name="de Vos W.M."/>
            <person name="Barrangou R."/>
            <person name="Klaenhammer T.R."/>
            <person name="Caufield P.W."/>
            <person name="Cui Y."/>
            <person name="Zhang H."/>
            <person name="O'Toole P.W."/>
        </authorList>
    </citation>
    <scope>NUCLEOTIDE SEQUENCE [LARGE SCALE GENOMIC DNA]</scope>
    <source>
        <strain evidence="9 10">DSM 23026</strain>
    </source>
</reference>
<keyword evidence="4 7" id="KW-0812">Transmembrane</keyword>
<evidence type="ECO:0000256" key="7">
    <source>
        <dbReference type="SAM" id="Phobius"/>
    </source>
</evidence>
<accession>A0A0R2NJE6</accession>
<keyword evidence="5 7" id="KW-1133">Transmembrane helix</keyword>
<organism evidence="9 10">
    <name type="scientific">Pediococcus argentinicus</name>
    <dbReference type="NCBI Taxonomy" id="480391"/>
    <lineage>
        <taxon>Bacteria</taxon>
        <taxon>Bacillati</taxon>
        <taxon>Bacillota</taxon>
        <taxon>Bacilli</taxon>
        <taxon>Lactobacillales</taxon>
        <taxon>Lactobacillaceae</taxon>
        <taxon>Pediococcus</taxon>
    </lineage>
</organism>
<dbReference type="OrthoDB" id="2249704at2"/>
<feature type="domain" description="Membrane transport protein MMPL" evidence="8">
    <location>
        <begin position="92"/>
        <end position="352"/>
    </location>
</feature>
<evidence type="ECO:0000313" key="9">
    <source>
        <dbReference type="EMBL" id="KRO25896.1"/>
    </source>
</evidence>
<dbReference type="PANTHER" id="PTHR33406">
    <property type="entry name" value="MEMBRANE PROTEIN MJ1562-RELATED"/>
    <property type="match status" value="1"/>
</dbReference>
<dbReference type="PANTHER" id="PTHR33406:SF6">
    <property type="entry name" value="MEMBRANE PROTEIN YDGH-RELATED"/>
    <property type="match status" value="1"/>
</dbReference>
<dbReference type="InterPro" id="IPR050545">
    <property type="entry name" value="Mycobact_MmpL"/>
</dbReference>
<dbReference type="AlphaFoldDB" id="A0A0R2NJE6"/>
<comment type="similarity">
    <text evidence="2">Belongs to the resistance-nodulation-cell division (RND) (TC 2.A.6) family. MmpL subfamily.</text>
</comment>
<feature type="transmembrane region" description="Helical" evidence="7">
    <location>
        <begin position="270"/>
        <end position="291"/>
    </location>
</feature>
<feature type="transmembrane region" description="Helical" evidence="7">
    <location>
        <begin position="834"/>
        <end position="852"/>
    </location>
</feature>
<evidence type="ECO:0000256" key="1">
    <source>
        <dbReference type="ARBA" id="ARBA00004651"/>
    </source>
</evidence>
<dbReference type="EMBL" id="JQCQ01000005">
    <property type="protein sequence ID" value="KRO25896.1"/>
    <property type="molecule type" value="Genomic_DNA"/>
</dbReference>
<evidence type="ECO:0000256" key="6">
    <source>
        <dbReference type="ARBA" id="ARBA00023136"/>
    </source>
</evidence>
<gene>
    <name evidence="9" type="ORF">IV88_GL001431</name>
</gene>
<keyword evidence="3" id="KW-1003">Cell membrane</keyword>
<comment type="subcellular location">
    <subcellularLocation>
        <location evidence="1">Cell membrane</location>
        <topology evidence="1">Multi-pass membrane protein</topology>
    </subcellularLocation>
</comment>
<comment type="caution">
    <text evidence="9">The sequence shown here is derived from an EMBL/GenBank/DDBJ whole genome shotgun (WGS) entry which is preliminary data.</text>
</comment>
<keyword evidence="6 7" id="KW-0472">Membrane</keyword>
<feature type="transmembrane region" description="Helical" evidence="7">
    <location>
        <begin position="346"/>
        <end position="368"/>
    </location>
</feature>
<dbReference type="InterPro" id="IPR004869">
    <property type="entry name" value="MMPL_dom"/>
</dbReference>
<evidence type="ECO:0000256" key="3">
    <source>
        <dbReference type="ARBA" id="ARBA00022475"/>
    </source>
</evidence>
<name>A0A0R2NJE6_9LACO</name>
<dbReference type="PATRIC" id="fig|480391.4.peg.1455"/>
<feature type="transmembrane region" description="Helical" evidence="7">
    <location>
        <begin position="794"/>
        <end position="814"/>
    </location>
</feature>
<evidence type="ECO:0000256" key="4">
    <source>
        <dbReference type="ARBA" id="ARBA00022692"/>
    </source>
</evidence>
<sequence length="898" mass="100323">MRYLSNSKLIALAVWLVAIITAIFFLRTPSFNTLETTPEFAVPASQTWQHGLDKATEVDLTFSNFQGHFSKSQKSNINQKMRMIAQQANYLGINRISAPQDNFVTKHFQSSNDRSVLIYRVFLNGNKMPLRTQLSKISQLTVTPGVETSLSGPSAAIVSYNMSVERATHIVMVALAIGMLLITGILFRSLLAPFISLLTSITVYLLSNFSVQIFSHLAGFPYSIYTKLTITILAFGALPAALVIFYRIYSNEMDNDVTGEQIFSSAWYKSIFWLLPVIITLIGSYFAQNVVIKSLAGGIPTLIIAWLAFFTLLPIITTIFGDQFFWPGPAWLFDEPHRFWKTVSNFSLHEPLIIVIGLVLIISPFFFLKTQFSYDINQALTSDSQALAGDRVSEAHFDPNVSNSTTIFIKNKNGFKNPKTLAMLDSLTNRLKADPQVAAVNSLTQPVGIPIDAMYVNNQLGNVDTHLQGSKVALDQSSKELKKAQFKLDNLNLARLQKQLNTLGTNIHTNASDTATIRTQNKQLVKDLKDVLDSEQNAVNSLENDKHQSAVVSQAVTDLKSNIDDFSTIRDNLNTVNQNLGIVGSNGSVIKQEHSYISKKFAKTKSDLDQISSFIANSNGKIKVANHNIGAAASYLDHLRNSGVIDTAYISPKSFNQKQFKVARAEYSSANEQSTVIRLQLKGNPLSTANLNYVSQLNHELDQLTRGNQLGQSQPIVMGITNQQLKLKRQLTRDIRLILPIIVISVLVALILITQSLLQSIYSLLAVFSSYFVAQNISAYLIKYLFKDSLLWNAPTISLFVSLLIILTINSYFLSRMQQEPFRHLESEFESLGNVLNIVFLVSLMLALSFLVSQTPLFMQIALITTLTVAVFLVIYPLIMTSFSYYTYREFKPRHQLK</sequence>
<feature type="domain" description="Membrane transport protein MMPL" evidence="8">
    <location>
        <begin position="598"/>
        <end position="875"/>
    </location>
</feature>
<feature type="transmembrane region" description="Helical" evidence="7">
    <location>
        <begin position="170"/>
        <end position="191"/>
    </location>
</feature>
<dbReference type="Proteomes" id="UP000051249">
    <property type="component" value="Unassembled WGS sequence"/>
</dbReference>